<keyword evidence="3" id="KW-0812">Transmembrane</keyword>
<evidence type="ECO:0000256" key="2">
    <source>
        <dbReference type="PIRSR" id="PIRSR605754-1"/>
    </source>
</evidence>
<dbReference type="NCBIfam" id="TIGR01076">
    <property type="entry name" value="sortase_fam"/>
    <property type="match status" value="1"/>
</dbReference>
<evidence type="ECO:0000256" key="3">
    <source>
        <dbReference type="SAM" id="Phobius"/>
    </source>
</evidence>
<accession>A0A543I4D0</accession>
<dbReference type="NCBIfam" id="NF033745">
    <property type="entry name" value="class_C_sortase"/>
    <property type="match status" value="1"/>
</dbReference>
<organism evidence="4 5">
    <name type="scientific">Klugiella xanthotipulae</name>
    <dbReference type="NCBI Taxonomy" id="244735"/>
    <lineage>
        <taxon>Bacteria</taxon>
        <taxon>Bacillati</taxon>
        <taxon>Actinomycetota</taxon>
        <taxon>Actinomycetes</taxon>
        <taxon>Micrococcales</taxon>
        <taxon>Microbacteriaceae</taxon>
        <taxon>Klugiella</taxon>
    </lineage>
</organism>
<dbReference type="Proteomes" id="UP000318331">
    <property type="component" value="Unassembled WGS sequence"/>
</dbReference>
<feature type="active site" description="Acyl-thioester intermediate" evidence="2">
    <location>
        <position position="222"/>
    </location>
</feature>
<dbReference type="InterPro" id="IPR042002">
    <property type="entry name" value="Sortase_C"/>
</dbReference>
<dbReference type="GO" id="GO:0016787">
    <property type="term" value="F:hydrolase activity"/>
    <property type="evidence" value="ECO:0007669"/>
    <property type="project" value="UniProtKB-KW"/>
</dbReference>
<evidence type="ECO:0000313" key="4">
    <source>
        <dbReference type="EMBL" id="TQM65401.1"/>
    </source>
</evidence>
<proteinExistence type="predicted"/>
<dbReference type="AlphaFoldDB" id="A0A543I4D0"/>
<keyword evidence="1" id="KW-0378">Hydrolase</keyword>
<dbReference type="RefSeq" id="WP_141915139.1">
    <property type="nucleotide sequence ID" value="NZ_BAAAYS010000013.1"/>
</dbReference>
<dbReference type="InterPro" id="IPR005754">
    <property type="entry name" value="Sortase"/>
</dbReference>
<comment type="caution">
    <text evidence="4">The sequence shown here is derived from an EMBL/GenBank/DDBJ whole genome shotgun (WGS) entry which is preliminary data.</text>
</comment>
<protein>
    <submittedName>
        <fullName evidence="4">Sortase A</fullName>
    </submittedName>
</protein>
<dbReference type="EMBL" id="VFPN01000001">
    <property type="protein sequence ID" value="TQM65401.1"/>
    <property type="molecule type" value="Genomic_DNA"/>
</dbReference>
<sequence length="307" mass="33770">MRASSAIVQRVMITLVALIGVLVLLFPNIANWFSTLGVSAQHGSYDTQVDELSEAEIAELIDSARDYNMHLPSGPLRDPYMLSDSGQFVDLRDDLETYGQQLNLGPGVPMGWIEIPRIDVSLPIRHGTEADTLEKGAGHLHGSALPVGGPSSHSVITAHSGRVTSQLFTELDRLRKGDVFFSDVLGERFYYRVDSIEIVEPTYSGEMLRQVAGEDYLTLLTCTPTGVNSHRLLVRGTRIDGPAAEELMNDIAATEYSPDFPWWIVVAGGVPTVVWGVLTRVDNRAQEGAAPPLEKGRRATWRRKTRC</sequence>
<name>A0A543I4D0_9MICO</name>
<keyword evidence="5" id="KW-1185">Reference proteome</keyword>
<dbReference type="Gene3D" id="2.40.260.10">
    <property type="entry name" value="Sortase"/>
    <property type="match status" value="1"/>
</dbReference>
<evidence type="ECO:0000256" key="1">
    <source>
        <dbReference type="ARBA" id="ARBA00022801"/>
    </source>
</evidence>
<dbReference type="CDD" id="cd05827">
    <property type="entry name" value="Sortase_C"/>
    <property type="match status" value="1"/>
</dbReference>
<feature type="active site" description="Proton donor/acceptor" evidence="2">
    <location>
        <position position="159"/>
    </location>
</feature>
<keyword evidence="3" id="KW-0472">Membrane</keyword>
<dbReference type="SUPFAM" id="SSF63817">
    <property type="entry name" value="Sortase"/>
    <property type="match status" value="1"/>
</dbReference>
<feature type="transmembrane region" description="Helical" evidence="3">
    <location>
        <begin position="12"/>
        <end position="33"/>
    </location>
</feature>
<dbReference type="Pfam" id="PF04203">
    <property type="entry name" value="Sortase"/>
    <property type="match status" value="1"/>
</dbReference>
<reference evidence="4 5" key="1">
    <citation type="submission" date="2019-06" db="EMBL/GenBank/DDBJ databases">
        <title>Sequencing the genomes of 1000 actinobacteria strains.</title>
        <authorList>
            <person name="Klenk H.-P."/>
        </authorList>
    </citation>
    <scope>NUCLEOTIDE SEQUENCE [LARGE SCALE GENOMIC DNA]</scope>
    <source>
        <strain evidence="4 5">DSM 18031</strain>
    </source>
</reference>
<evidence type="ECO:0000313" key="5">
    <source>
        <dbReference type="Proteomes" id="UP000318331"/>
    </source>
</evidence>
<dbReference type="OrthoDB" id="5242161at2"/>
<keyword evidence="3" id="KW-1133">Transmembrane helix</keyword>
<dbReference type="InterPro" id="IPR023365">
    <property type="entry name" value="Sortase_dom-sf"/>
</dbReference>
<gene>
    <name evidence="4" type="ORF">FB466_0203</name>
</gene>